<protein>
    <recommendedName>
        <fullName evidence="5">Secreted protein</fullName>
    </recommendedName>
</protein>
<gene>
    <name evidence="3" type="ORF">NGB36_03645</name>
</gene>
<proteinExistence type="predicted"/>
<comment type="caution">
    <text evidence="3">The sequence shown here is derived from an EMBL/GenBank/DDBJ whole genome shotgun (WGS) entry which is preliminary data.</text>
</comment>
<keyword evidence="2" id="KW-0732">Signal</keyword>
<evidence type="ECO:0000313" key="3">
    <source>
        <dbReference type="EMBL" id="MCQ4079710.1"/>
    </source>
</evidence>
<sequence length="97" mass="9819">MLNAKMKVGYIAATAALTAAGILAGAGNAAADTITCSDTLPAHTNGNIANDVPQQTNKDLGQVADLLACTVKQANNGLNGADNDQVRQNPLATLTTR</sequence>
<dbReference type="RefSeq" id="WP_255918582.1">
    <property type="nucleotide sequence ID" value="NZ_JANFNG010000002.1"/>
</dbReference>
<feature type="region of interest" description="Disordered" evidence="1">
    <location>
        <begin position="75"/>
        <end position="97"/>
    </location>
</feature>
<accession>A0ABT1PPU9</accession>
<evidence type="ECO:0000256" key="2">
    <source>
        <dbReference type="SAM" id="SignalP"/>
    </source>
</evidence>
<organism evidence="3 4">
    <name type="scientific">Streptomyces humicola</name>
    <dbReference type="NCBI Taxonomy" id="2953240"/>
    <lineage>
        <taxon>Bacteria</taxon>
        <taxon>Bacillati</taxon>
        <taxon>Actinomycetota</taxon>
        <taxon>Actinomycetes</taxon>
        <taxon>Kitasatosporales</taxon>
        <taxon>Streptomycetaceae</taxon>
        <taxon>Streptomyces</taxon>
    </lineage>
</organism>
<keyword evidence="4" id="KW-1185">Reference proteome</keyword>
<dbReference type="EMBL" id="JANFNG010000002">
    <property type="protein sequence ID" value="MCQ4079710.1"/>
    <property type="molecule type" value="Genomic_DNA"/>
</dbReference>
<evidence type="ECO:0000256" key="1">
    <source>
        <dbReference type="SAM" id="MobiDB-lite"/>
    </source>
</evidence>
<evidence type="ECO:0000313" key="4">
    <source>
        <dbReference type="Proteomes" id="UP001057702"/>
    </source>
</evidence>
<feature type="signal peptide" evidence="2">
    <location>
        <begin position="1"/>
        <end position="31"/>
    </location>
</feature>
<feature type="chain" id="PRO_5047175355" description="Secreted protein" evidence="2">
    <location>
        <begin position="32"/>
        <end position="97"/>
    </location>
</feature>
<dbReference type="Proteomes" id="UP001057702">
    <property type="component" value="Unassembled WGS sequence"/>
</dbReference>
<reference evidence="3" key="1">
    <citation type="submission" date="2022-06" db="EMBL/GenBank/DDBJ databases">
        <title>Draft genome sequence of Streptomyces sp. RB6PN25 isolated from peat swamp forest in Thailand.</title>
        <authorList>
            <person name="Duangmal K."/>
            <person name="Klaysubun C."/>
        </authorList>
    </citation>
    <scope>NUCLEOTIDE SEQUENCE</scope>
    <source>
        <strain evidence="3">RB6PN25</strain>
    </source>
</reference>
<evidence type="ECO:0008006" key="5">
    <source>
        <dbReference type="Google" id="ProtNLM"/>
    </source>
</evidence>
<feature type="compositionally biased region" description="Polar residues" evidence="1">
    <location>
        <begin position="86"/>
        <end position="97"/>
    </location>
</feature>
<name>A0ABT1PPU9_9ACTN</name>